<dbReference type="RefSeq" id="WP_388018137.1">
    <property type="nucleotide sequence ID" value="NZ_JBHUDT010000003.1"/>
</dbReference>
<organism evidence="1 2">
    <name type="scientific">Gelatiniphilus marinus</name>
    <dbReference type="NCBI Taxonomy" id="1759464"/>
    <lineage>
        <taxon>Bacteria</taxon>
        <taxon>Pseudomonadati</taxon>
        <taxon>Bacteroidota</taxon>
        <taxon>Flavobacteriia</taxon>
        <taxon>Flavobacteriales</taxon>
        <taxon>Flavobacteriaceae</taxon>
        <taxon>Gelatiniphilus</taxon>
    </lineage>
</organism>
<gene>
    <name evidence="1" type="ORF">ACFSQS_10435</name>
</gene>
<name>A0ABW5JS17_9FLAO</name>
<dbReference type="Proteomes" id="UP001597441">
    <property type="component" value="Unassembled WGS sequence"/>
</dbReference>
<proteinExistence type="predicted"/>
<sequence length="129" mass="14450">MNMQCEDNNDIVNLDCDLPVVIDKEKYDNLVSDNFTFISAEIIGDCISIAIAASGCDGDSWEYQLVDSGAIAETSIPQRDLKFQLINNEICEAYIVKTISFNLKPLQVDGDQEIILNIEGLESPFNYKY</sequence>
<protein>
    <submittedName>
        <fullName evidence="1">Uncharacterized protein</fullName>
    </submittedName>
</protein>
<evidence type="ECO:0000313" key="1">
    <source>
        <dbReference type="EMBL" id="MFD2535518.1"/>
    </source>
</evidence>
<reference evidence="2" key="1">
    <citation type="journal article" date="2019" name="Int. J. Syst. Evol. Microbiol.">
        <title>The Global Catalogue of Microorganisms (GCM) 10K type strain sequencing project: providing services to taxonomists for standard genome sequencing and annotation.</title>
        <authorList>
            <consortium name="The Broad Institute Genomics Platform"/>
            <consortium name="The Broad Institute Genome Sequencing Center for Infectious Disease"/>
            <person name="Wu L."/>
            <person name="Ma J."/>
        </authorList>
    </citation>
    <scope>NUCLEOTIDE SEQUENCE [LARGE SCALE GENOMIC DNA]</scope>
    <source>
        <strain evidence="2">KCTC 42903</strain>
    </source>
</reference>
<dbReference type="EMBL" id="JBHULK010000003">
    <property type="protein sequence ID" value="MFD2535518.1"/>
    <property type="molecule type" value="Genomic_DNA"/>
</dbReference>
<evidence type="ECO:0000313" key="2">
    <source>
        <dbReference type="Proteomes" id="UP001597441"/>
    </source>
</evidence>
<comment type="caution">
    <text evidence="1">The sequence shown here is derived from an EMBL/GenBank/DDBJ whole genome shotgun (WGS) entry which is preliminary data.</text>
</comment>
<accession>A0ABW5JS17</accession>
<keyword evidence="2" id="KW-1185">Reference proteome</keyword>